<proteinExistence type="predicted"/>
<keyword evidence="2" id="KW-1185">Reference proteome</keyword>
<gene>
    <name evidence="1" type="ORF">GMARGA_LOCUS39750</name>
</gene>
<organism evidence="1 2">
    <name type="scientific">Gigaspora margarita</name>
    <dbReference type="NCBI Taxonomy" id="4874"/>
    <lineage>
        <taxon>Eukaryota</taxon>
        <taxon>Fungi</taxon>
        <taxon>Fungi incertae sedis</taxon>
        <taxon>Mucoromycota</taxon>
        <taxon>Glomeromycotina</taxon>
        <taxon>Glomeromycetes</taxon>
        <taxon>Diversisporales</taxon>
        <taxon>Gigasporaceae</taxon>
        <taxon>Gigaspora</taxon>
    </lineage>
</organism>
<evidence type="ECO:0000313" key="2">
    <source>
        <dbReference type="Proteomes" id="UP000789901"/>
    </source>
</evidence>
<evidence type="ECO:0000313" key="1">
    <source>
        <dbReference type="EMBL" id="CAG8849507.1"/>
    </source>
</evidence>
<accession>A0ABN7X9D1</accession>
<sequence>MNFFGSEYYFDSLDQTFRSRNHAGLGSIIRKLPKATINPKIRHSE</sequence>
<dbReference type="EMBL" id="CAJVQB010096554">
    <property type="protein sequence ID" value="CAG8849507.1"/>
    <property type="molecule type" value="Genomic_DNA"/>
</dbReference>
<name>A0ABN7X9D1_GIGMA</name>
<protein>
    <submittedName>
        <fullName evidence="1">10869_t:CDS:1</fullName>
    </submittedName>
</protein>
<feature type="non-terminal residue" evidence="1">
    <location>
        <position position="45"/>
    </location>
</feature>
<comment type="caution">
    <text evidence="1">The sequence shown here is derived from an EMBL/GenBank/DDBJ whole genome shotgun (WGS) entry which is preliminary data.</text>
</comment>
<dbReference type="Proteomes" id="UP000789901">
    <property type="component" value="Unassembled WGS sequence"/>
</dbReference>
<reference evidence="1 2" key="1">
    <citation type="submission" date="2021-06" db="EMBL/GenBank/DDBJ databases">
        <authorList>
            <person name="Kallberg Y."/>
            <person name="Tangrot J."/>
            <person name="Rosling A."/>
        </authorList>
    </citation>
    <scope>NUCLEOTIDE SEQUENCE [LARGE SCALE GENOMIC DNA]</scope>
    <source>
        <strain evidence="1 2">120-4 pot B 10/14</strain>
    </source>
</reference>